<protein>
    <recommendedName>
        <fullName evidence="9">Protein kinase domain-containing protein</fullName>
    </recommendedName>
</protein>
<evidence type="ECO:0000256" key="2">
    <source>
        <dbReference type="ARBA" id="ARBA00022679"/>
    </source>
</evidence>
<feature type="binding site" evidence="6">
    <location>
        <position position="255"/>
    </location>
    <ligand>
        <name>ATP</name>
        <dbReference type="ChEBI" id="CHEBI:30616"/>
    </ligand>
</feature>
<feature type="signal peptide" evidence="8">
    <location>
        <begin position="1"/>
        <end position="23"/>
    </location>
</feature>
<keyword evidence="4" id="KW-0418">Kinase</keyword>
<proteinExistence type="predicted"/>
<keyword evidence="7" id="KW-1133">Transmembrane helix</keyword>
<evidence type="ECO:0000313" key="10">
    <source>
        <dbReference type="EMBL" id="KAH8499441.1"/>
    </source>
</evidence>
<dbReference type="AlphaFoldDB" id="A0A8T2Y2Y4"/>
<feature type="transmembrane region" description="Helical" evidence="7">
    <location>
        <begin position="117"/>
        <end position="142"/>
    </location>
</feature>
<dbReference type="GO" id="GO:0005524">
    <property type="term" value="F:ATP binding"/>
    <property type="evidence" value="ECO:0007669"/>
    <property type="project" value="UniProtKB-UniRule"/>
</dbReference>
<dbReference type="FunFam" id="3.30.200.20:FF:000415">
    <property type="entry name" value="receptor-like serine/threonine-protein kinase NCRK"/>
    <property type="match status" value="1"/>
</dbReference>
<dbReference type="PANTHER" id="PTHR47989">
    <property type="entry name" value="OS01G0750732 PROTEIN"/>
    <property type="match status" value="1"/>
</dbReference>
<keyword evidence="11" id="KW-1185">Reference proteome</keyword>
<evidence type="ECO:0000259" key="9">
    <source>
        <dbReference type="PROSITE" id="PS50011"/>
    </source>
</evidence>
<dbReference type="PROSITE" id="PS00108">
    <property type="entry name" value="PROTEIN_KINASE_ST"/>
    <property type="match status" value="1"/>
</dbReference>
<dbReference type="SMART" id="SM00220">
    <property type="entry name" value="S_TKc"/>
    <property type="match status" value="1"/>
</dbReference>
<dbReference type="InterPro" id="IPR001245">
    <property type="entry name" value="Ser-Thr/Tyr_kinase_cat_dom"/>
</dbReference>
<evidence type="ECO:0000313" key="11">
    <source>
        <dbReference type="Proteomes" id="UP000807159"/>
    </source>
</evidence>
<dbReference type="InterPro" id="IPR008271">
    <property type="entry name" value="Ser/Thr_kinase_AS"/>
</dbReference>
<keyword evidence="7" id="KW-0472">Membrane</keyword>
<comment type="caution">
    <text evidence="10">The sequence shown here is derived from an EMBL/GenBank/DDBJ whole genome shotgun (WGS) entry which is preliminary data.</text>
</comment>
<name>A0A8T2Y2Y4_POPDE</name>
<dbReference type="Gene3D" id="1.10.510.10">
    <property type="entry name" value="Transferase(Phosphotransferase) domain 1"/>
    <property type="match status" value="2"/>
</dbReference>
<dbReference type="Pfam" id="PF07714">
    <property type="entry name" value="PK_Tyr_Ser-Thr"/>
    <property type="match status" value="1"/>
</dbReference>
<evidence type="ECO:0000256" key="5">
    <source>
        <dbReference type="ARBA" id="ARBA00022840"/>
    </source>
</evidence>
<evidence type="ECO:0000256" key="3">
    <source>
        <dbReference type="ARBA" id="ARBA00022741"/>
    </source>
</evidence>
<keyword evidence="5 6" id="KW-0067">ATP-binding</keyword>
<dbReference type="EMBL" id="JACEGQ020000009">
    <property type="protein sequence ID" value="KAH8499441.1"/>
    <property type="molecule type" value="Genomic_DNA"/>
</dbReference>
<keyword evidence="1" id="KW-0723">Serine/threonine-protein kinase</keyword>
<keyword evidence="2" id="KW-0808">Transferase</keyword>
<feature type="domain" description="Protein kinase" evidence="9">
    <location>
        <begin position="227"/>
        <end position="539"/>
    </location>
</feature>
<keyword evidence="7" id="KW-0812">Transmembrane</keyword>
<accession>A0A8T2Y2Y4</accession>
<sequence>MKLQLKVALAFLIGLIWIQQGFSDELSAKSGINKWTCTCSASYQGNQSYIKSNCSTSCDCSPDGGQSGGMWTCTCSSDGLPKVATGIQDTACFTACNCTSGSLTDVQDTRKHFSSKIVLVILLLCVILTTLAFLASITCYLYRKDKCLIQSPVFLSDRERSCNSATNLISHRASSVSETKIRVDSPINPISGCFRKASFLCRSKTEIIRGNLILFMYSELEHATNKFSHSNLIGLGGSSYVYRGQLKDGRTVAVKRLKAQGGPDAGFLFSTEVELLAKLHHCHVVPLLGYCSEFQGKFSERLLVFEYMPNGNLRDCLDGVLGEKMNWQTRVTIAIGAARGLEYLHESAAPRILHRDVKSTNILMDENWRAKATPLLQDSGLVLQELPDPRLKGNFPEEELQIMAYLAKECLLLDPDARPSMGEVVQILSTIAPKKSKGRNIPVNLFQMSSIQRMKTELFKEKLDSRAEGPVDAEEVLKPDSSIQQSALDVEHDLFVGSNNVGADNNSIKYMERLILLTSKAQSLRSSDDEAVDLTEPRLESFCMANVKSP</sequence>
<reference evidence="10" key="1">
    <citation type="journal article" date="2021" name="J. Hered.">
        <title>Genome Assembly of Salicaceae Populus deltoides (Eastern Cottonwood) I-69 Based on Nanopore Sequencing and Hi-C Technologies.</title>
        <authorList>
            <person name="Bai S."/>
            <person name="Wu H."/>
            <person name="Zhang J."/>
            <person name="Pan Z."/>
            <person name="Zhao W."/>
            <person name="Li Z."/>
            <person name="Tong C."/>
        </authorList>
    </citation>
    <scope>NUCLEOTIDE SEQUENCE</scope>
    <source>
        <tissue evidence="10">Leaf</tissue>
    </source>
</reference>
<dbReference type="PANTHER" id="PTHR47989:SF23">
    <property type="entry name" value="RECEPTOR-LIKE SERINE_THREONINE-PROTEIN KINASE NCRK ISOFORM X1"/>
    <property type="match status" value="1"/>
</dbReference>
<dbReference type="PROSITE" id="PS00107">
    <property type="entry name" value="PROTEIN_KINASE_ATP"/>
    <property type="match status" value="1"/>
</dbReference>
<keyword evidence="8" id="KW-0732">Signal</keyword>
<dbReference type="InterPro" id="IPR017441">
    <property type="entry name" value="Protein_kinase_ATP_BS"/>
</dbReference>
<dbReference type="SUPFAM" id="SSF56112">
    <property type="entry name" value="Protein kinase-like (PK-like)"/>
    <property type="match status" value="1"/>
</dbReference>
<dbReference type="InterPro" id="IPR000719">
    <property type="entry name" value="Prot_kinase_dom"/>
</dbReference>
<evidence type="ECO:0000256" key="1">
    <source>
        <dbReference type="ARBA" id="ARBA00022527"/>
    </source>
</evidence>
<keyword evidence="3 6" id="KW-0547">Nucleotide-binding</keyword>
<evidence type="ECO:0000256" key="6">
    <source>
        <dbReference type="PROSITE-ProRule" id="PRU10141"/>
    </source>
</evidence>
<evidence type="ECO:0000256" key="4">
    <source>
        <dbReference type="ARBA" id="ARBA00022777"/>
    </source>
</evidence>
<dbReference type="Gene3D" id="3.30.200.20">
    <property type="entry name" value="Phosphorylase Kinase, domain 1"/>
    <property type="match status" value="1"/>
</dbReference>
<feature type="chain" id="PRO_5035827408" description="Protein kinase domain-containing protein" evidence="8">
    <location>
        <begin position="24"/>
        <end position="550"/>
    </location>
</feature>
<evidence type="ECO:0000256" key="7">
    <source>
        <dbReference type="SAM" id="Phobius"/>
    </source>
</evidence>
<organism evidence="10 11">
    <name type="scientific">Populus deltoides</name>
    <name type="common">Eastern poplar</name>
    <name type="synonym">Eastern cottonwood</name>
    <dbReference type="NCBI Taxonomy" id="3696"/>
    <lineage>
        <taxon>Eukaryota</taxon>
        <taxon>Viridiplantae</taxon>
        <taxon>Streptophyta</taxon>
        <taxon>Embryophyta</taxon>
        <taxon>Tracheophyta</taxon>
        <taxon>Spermatophyta</taxon>
        <taxon>Magnoliopsida</taxon>
        <taxon>eudicotyledons</taxon>
        <taxon>Gunneridae</taxon>
        <taxon>Pentapetalae</taxon>
        <taxon>rosids</taxon>
        <taxon>fabids</taxon>
        <taxon>Malpighiales</taxon>
        <taxon>Salicaceae</taxon>
        <taxon>Saliceae</taxon>
        <taxon>Populus</taxon>
    </lineage>
</organism>
<dbReference type="PROSITE" id="PS50011">
    <property type="entry name" value="PROTEIN_KINASE_DOM"/>
    <property type="match status" value="1"/>
</dbReference>
<gene>
    <name evidence="10" type="ORF">H0E87_018081</name>
</gene>
<dbReference type="Proteomes" id="UP000807159">
    <property type="component" value="Chromosome 9"/>
</dbReference>
<dbReference type="InterPro" id="IPR011009">
    <property type="entry name" value="Kinase-like_dom_sf"/>
</dbReference>
<evidence type="ECO:0000256" key="8">
    <source>
        <dbReference type="SAM" id="SignalP"/>
    </source>
</evidence>
<dbReference type="GO" id="GO:0004674">
    <property type="term" value="F:protein serine/threonine kinase activity"/>
    <property type="evidence" value="ECO:0007669"/>
    <property type="project" value="UniProtKB-KW"/>
</dbReference>